<keyword evidence="2" id="KW-0812">Transmembrane</keyword>
<sequence>MTDTPIDVLNKYSKQMEDLVENAEIEAELEAEKHIRTKNTKTLGISSIAIAFMAITYFIVQNNSQPLDPGLLESNEHIEKIEAVQKDNAIIAQKAENIEPAQADAPALVDTIDEKKPTPQGRVTKTSAAPVKFQAAPTPKSQKEKAAKIAAQAKSVEKKKSIVSGKTYSLQLGAFSVKRNADNFSTKLEKKGFDATVVAKTIKKTQYAVVAGVFPNIETAEVRNKELSEKGYKPSLKEMESGHYAVIAGNRSSKKSADKLQNELSLKGFLSSASPVEREVRTYTVQIKDYPSIKNAKQDQVKLASLGIRNSFIH</sequence>
<evidence type="ECO:0000256" key="1">
    <source>
        <dbReference type="SAM" id="Coils"/>
    </source>
</evidence>
<dbReference type="InterPro" id="IPR036680">
    <property type="entry name" value="SPOR-like_sf"/>
</dbReference>
<keyword evidence="1" id="KW-0175">Coiled coil</keyword>
<feature type="coiled-coil region" evidence="1">
    <location>
        <begin position="6"/>
        <end position="33"/>
    </location>
</feature>
<dbReference type="Pfam" id="PF05036">
    <property type="entry name" value="SPOR"/>
    <property type="match status" value="2"/>
</dbReference>
<dbReference type="AlphaFoldDB" id="A0A7T0G4B4"/>
<feature type="domain" description="SPOR" evidence="3">
    <location>
        <begin position="162"/>
        <end position="239"/>
    </location>
</feature>
<dbReference type="GO" id="GO:0042834">
    <property type="term" value="F:peptidoglycan binding"/>
    <property type="evidence" value="ECO:0007669"/>
    <property type="project" value="InterPro"/>
</dbReference>
<dbReference type="EMBL" id="CP048620">
    <property type="protein sequence ID" value="QPJ66136.1"/>
    <property type="molecule type" value="Genomic_DNA"/>
</dbReference>
<feature type="transmembrane region" description="Helical" evidence="2">
    <location>
        <begin position="42"/>
        <end position="60"/>
    </location>
</feature>
<dbReference type="PROSITE" id="PS51724">
    <property type="entry name" value="SPOR"/>
    <property type="match status" value="1"/>
</dbReference>
<dbReference type="Gene3D" id="3.30.70.1070">
    <property type="entry name" value="Sporulation related repeat"/>
    <property type="match status" value="2"/>
</dbReference>
<gene>
    <name evidence="4" type="ORF">G3M78_12320</name>
</gene>
<keyword evidence="2" id="KW-1133">Transmembrane helix</keyword>
<reference evidence="5" key="1">
    <citation type="submission" date="2020-02" db="EMBL/GenBank/DDBJ databases">
        <title>Genomic and physiological characterization of two novel Nitrospinaceae genera.</title>
        <authorList>
            <person name="Mueller A.J."/>
            <person name="Jung M.-Y."/>
            <person name="Strachan C.R."/>
            <person name="Herbold C.W."/>
            <person name="Kirkegaard R.H."/>
            <person name="Daims H."/>
        </authorList>
    </citation>
    <scope>NUCLEOTIDE SEQUENCE [LARGE SCALE GENOMIC DNA]</scope>
</reference>
<protein>
    <submittedName>
        <fullName evidence="4">SPOR domain-containing protein</fullName>
    </submittedName>
</protein>
<proteinExistence type="predicted"/>
<accession>A0A7T0G4B4</accession>
<dbReference type="Proteomes" id="UP000594464">
    <property type="component" value="Chromosome"/>
</dbReference>
<dbReference type="InterPro" id="IPR007730">
    <property type="entry name" value="SPOR-like_dom"/>
</dbReference>
<evidence type="ECO:0000313" key="5">
    <source>
        <dbReference type="Proteomes" id="UP000594464"/>
    </source>
</evidence>
<evidence type="ECO:0000256" key="2">
    <source>
        <dbReference type="SAM" id="Phobius"/>
    </source>
</evidence>
<evidence type="ECO:0000259" key="3">
    <source>
        <dbReference type="PROSITE" id="PS51724"/>
    </source>
</evidence>
<dbReference type="SUPFAM" id="SSF110997">
    <property type="entry name" value="Sporulation related repeat"/>
    <property type="match status" value="2"/>
</dbReference>
<name>A0A7T0G4B4_9BACT</name>
<keyword evidence="2" id="KW-0472">Membrane</keyword>
<dbReference type="KEGG" id="nva:G3M78_12320"/>
<evidence type="ECO:0000313" key="4">
    <source>
        <dbReference type="EMBL" id="QPJ66136.1"/>
    </source>
</evidence>
<organism evidence="4 5">
    <name type="scientific">Candidatus Nitrohelix vancouverensis</name>
    <dbReference type="NCBI Taxonomy" id="2705534"/>
    <lineage>
        <taxon>Bacteria</taxon>
        <taxon>Pseudomonadati</taxon>
        <taxon>Nitrospinota/Tectimicrobiota group</taxon>
        <taxon>Nitrospinota</taxon>
        <taxon>Nitrospinia</taxon>
        <taxon>Nitrospinales</taxon>
        <taxon>Nitrospinaceae</taxon>
        <taxon>Candidatus Nitrohelix</taxon>
    </lineage>
</organism>